<dbReference type="Pfam" id="PF00069">
    <property type="entry name" value="Pkinase"/>
    <property type="match status" value="1"/>
</dbReference>
<evidence type="ECO:0000256" key="1">
    <source>
        <dbReference type="ARBA" id="ARBA00022741"/>
    </source>
</evidence>
<gene>
    <name evidence="6" type="ORF">Glove_519g78</name>
</gene>
<evidence type="ECO:0000256" key="4">
    <source>
        <dbReference type="SAM" id="MobiDB-lite"/>
    </source>
</evidence>
<feature type="region of interest" description="Disordered" evidence="4">
    <location>
        <begin position="425"/>
        <end position="472"/>
    </location>
</feature>
<proteinExistence type="predicted"/>
<dbReference type="PANTHER" id="PTHR24348:SF68">
    <property type="entry name" value="SERINE_THREONINE-PROTEIN KINASE ATG1C"/>
    <property type="match status" value="1"/>
</dbReference>
<feature type="compositionally biased region" description="Polar residues" evidence="4">
    <location>
        <begin position="526"/>
        <end position="538"/>
    </location>
</feature>
<dbReference type="InterPro" id="IPR011009">
    <property type="entry name" value="Kinase-like_dom_sf"/>
</dbReference>
<accession>A0A397GKM7</accession>
<feature type="domain" description="Protein kinase" evidence="5">
    <location>
        <begin position="59"/>
        <end position="361"/>
    </location>
</feature>
<dbReference type="FunFam" id="3.30.200.20:FF:000042">
    <property type="entry name" value="Aurora kinase A"/>
    <property type="match status" value="1"/>
</dbReference>
<dbReference type="PROSITE" id="PS00107">
    <property type="entry name" value="PROTEIN_KINASE_ATP"/>
    <property type="match status" value="1"/>
</dbReference>
<protein>
    <recommendedName>
        <fullName evidence="5">Protein kinase domain-containing protein</fullName>
    </recommendedName>
</protein>
<dbReference type="Gene3D" id="1.10.510.10">
    <property type="entry name" value="Transferase(Phosphotransferase) domain 1"/>
    <property type="match status" value="1"/>
</dbReference>
<evidence type="ECO:0000313" key="6">
    <source>
        <dbReference type="EMBL" id="RHZ49623.1"/>
    </source>
</evidence>
<dbReference type="EMBL" id="PQFF01000448">
    <property type="protein sequence ID" value="RHZ49623.1"/>
    <property type="molecule type" value="Genomic_DNA"/>
</dbReference>
<dbReference type="GO" id="GO:0005524">
    <property type="term" value="F:ATP binding"/>
    <property type="evidence" value="ECO:0007669"/>
    <property type="project" value="UniProtKB-UniRule"/>
</dbReference>
<dbReference type="GO" id="GO:0004674">
    <property type="term" value="F:protein serine/threonine kinase activity"/>
    <property type="evidence" value="ECO:0007669"/>
    <property type="project" value="InterPro"/>
</dbReference>
<organism evidence="6 7">
    <name type="scientific">Diversispora epigaea</name>
    <dbReference type="NCBI Taxonomy" id="1348612"/>
    <lineage>
        <taxon>Eukaryota</taxon>
        <taxon>Fungi</taxon>
        <taxon>Fungi incertae sedis</taxon>
        <taxon>Mucoromycota</taxon>
        <taxon>Glomeromycotina</taxon>
        <taxon>Glomeromycetes</taxon>
        <taxon>Diversisporales</taxon>
        <taxon>Diversisporaceae</taxon>
        <taxon>Diversispora</taxon>
    </lineage>
</organism>
<evidence type="ECO:0000256" key="2">
    <source>
        <dbReference type="ARBA" id="ARBA00022840"/>
    </source>
</evidence>
<dbReference type="InterPro" id="IPR000719">
    <property type="entry name" value="Prot_kinase_dom"/>
</dbReference>
<dbReference type="AlphaFoldDB" id="A0A397GKM7"/>
<feature type="binding site" evidence="3">
    <location>
        <position position="88"/>
    </location>
    <ligand>
        <name>ATP</name>
        <dbReference type="ChEBI" id="CHEBI:30616"/>
    </ligand>
</feature>
<comment type="caution">
    <text evidence="6">The sequence shown here is derived from an EMBL/GenBank/DDBJ whole genome shotgun (WGS) entry which is preliminary data.</text>
</comment>
<keyword evidence="7" id="KW-1185">Reference proteome</keyword>
<dbReference type="PANTHER" id="PTHR24348">
    <property type="entry name" value="SERINE/THREONINE-PROTEIN KINASE UNC-51-RELATED"/>
    <property type="match status" value="1"/>
</dbReference>
<dbReference type="STRING" id="1348612.A0A397GKM7"/>
<name>A0A397GKM7_9GLOM</name>
<evidence type="ECO:0000313" key="7">
    <source>
        <dbReference type="Proteomes" id="UP000266861"/>
    </source>
</evidence>
<dbReference type="InterPro" id="IPR008271">
    <property type="entry name" value="Ser/Thr_kinase_AS"/>
</dbReference>
<dbReference type="OrthoDB" id="541276at2759"/>
<dbReference type="InterPro" id="IPR045269">
    <property type="entry name" value="Atg1-like"/>
</dbReference>
<feature type="compositionally biased region" description="Basic and acidic residues" evidence="4">
    <location>
        <begin position="435"/>
        <end position="451"/>
    </location>
</feature>
<keyword evidence="1 3" id="KW-0547">Nucleotide-binding</keyword>
<feature type="compositionally biased region" description="Basic and acidic residues" evidence="4">
    <location>
        <begin position="515"/>
        <end position="524"/>
    </location>
</feature>
<reference evidence="6 7" key="1">
    <citation type="submission" date="2018-08" db="EMBL/GenBank/DDBJ databases">
        <title>Genome and evolution of the arbuscular mycorrhizal fungus Diversispora epigaea (formerly Glomus versiforme) and its bacterial endosymbionts.</title>
        <authorList>
            <person name="Sun X."/>
            <person name="Fei Z."/>
            <person name="Harrison M."/>
        </authorList>
    </citation>
    <scope>NUCLEOTIDE SEQUENCE [LARGE SCALE GENOMIC DNA]</scope>
    <source>
        <strain evidence="6 7">IT104</strain>
    </source>
</reference>
<dbReference type="Proteomes" id="UP000266861">
    <property type="component" value="Unassembled WGS sequence"/>
</dbReference>
<dbReference type="GO" id="GO:0010506">
    <property type="term" value="P:regulation of autophagy"/>
    <property type="evidence" value="ECO:0007669"/>
    <property type="project" value="InterPro"/>
</dbReference>
<feature type="region of interest" description="Disordered" evidence="4">
    <location>
        <begin position="515"/>
        <end position="620"/>
    </location>
</feature>
<sequence length="661" mass="76191">MMFKRSSTTPVKPMINLEDPLLHYQHYQPSLRSGPLSSPVILPFDIGTTIDNPKDGTSFEFIRPLGNGSYAVVYMVREKSTNKYYALKCLSKLNLSSYHLDVQRNEVHIHKKLTHPNIVKLDHYFETPDWLFLVLEYCEGQDLYYWLTQNNDSRDPKTGKKLSELERLKIVQQVFIQILNAVDYCHSQGVAHRDLKPENFIIKTNDDYNVNYGIQVKLTDFGLATDEKKSEDFDCGSKPYMSYECRNPIHKTYNTYLADIWSIGIIFLNLIYHRSPWSDPNPKQCKSFAAFKEDKPGFLMHRFASMPEKVAYFLAEHVFCYAVKGRITVKEWIKWCNNLVEKMLPEEENAERSSSDLSSLIPRQNSPICKQDEHDSWSEVFGEFDNEMDFTAPVLFIDKHPDNDSLNISNSAKLEKVKSIRSSNSSISKSNKNIKIREKSDESEITNKEKDEKDDEAIANNSDADSGFGTDEDINSTITKKVSKNVDNSNSTKISLSVSPPRVIYCKPKPWVERKARGHQREPSLESISTNNNHWDSYNQRRERLERRKQELHSSPWSSNRRRESISTENETPVPKRQIQLRPSYLNLNNDSKKEKSTYDPKPSVELNTTNSSRSRVFSKSFEKTPKKIAKSTKTHLSKMLAGVVMFNRGVKVGGHGTNNM</sequence>
<dbReference type="PROSITE" id="PS00108">
    <property type="entry name" value="PROTEIN_KINASE_ST"/>
    <property type="match status" value="1"/>
</dbReference>
<dbReference type="PROSITE" id="PS50011">
    <property type="entry name" value="PROTEIN_KINASE_DOM"/>
    <property type="match status" value="1"/>
</dbReference>
<evidence type="ECO:0000256" key="3">
    <source>
        <dbReference type="PROSITE-ProRule" id="PRU10141"/>
    </source>
</evidence>
<dbReference type="InterPro" id="IPR017441">
    <property type="entry name" value="Protein_kinase_ATP_BS"/>
</dbReference>
<feature type="compositionally biased region" description="Polar residues" evidence="4">
    <location>
        <begin position="606"/>
        <end position="618"/>
    </location>
</feature>
<feature type="compositionally biased region" description="Basic and acidic residues" evidence="4">
    <location>
        <begin position="539"/>
        <end position="552"/>
    </location>
</feature>
<dbReference type="GO" id="GO:0005737">
    <property type="term" value="C:cytoplasm"/>
    <property type="evidence" value="ECO:0007669"/>
    <property type="project" value="TreeGrafter"/>
</dbReference>
<keyword evidence="2 3" id="KW-0067">ATP-binding</keyword>
<dbReference type="SUPFAM" id="SSF56112">
    <property type="entry name" value="Protein kinase-like (PK-like)"/>
    <property type="match status" value="1"/>
</dbReference>
<feature type="compositionally biased region" description="Polar residues" evidence="4">
    <location>
        <begin position="355"/>
        <end position="368"/>
    </location>
</feature>
<dbReference type="SMART" id="SM00220">
    <property type="entry name" value="S_TKc"/>
    <property type="match status" value="1"/>
</dbReference>
<feature type="region of interest" description="Disordered" evidence="4">
    <location>
        <begin position="352"/>
        <end position="372"/>
    </location>
</feature>
<evidence type="ECO:0000259" key="5">
    <source>
        <dbReference type="PROSITE" id="PS50011"/>
    </source>
</evidence>